<name>A0ACC5XVA6_PANGG</name>
<protein>
    <submittedName>
        <fullName evidence="1">Uncharacterized protein</fullName>
    </submittedName>
</protein>
<evidence type="ECO:0000313" key="1">
    <source>
        <dbReference type="EMBL" id="MCI4395150.1"/>
    </source>
</evidence>
<dbReference type="Proteomes" id="UP000829447">
    <property type="component" value="Linkage Group LG29"/>
</dbReference>
<keyword evidence="2" id="KW-1185">Reference proteome</keyword>
<reference evidence="1 2" key="1">
    <citation type="journal article" date="2022" name="bioRxiv">
        <title>An ancient truncated duplication of the anti-Mullerian hormone receptor type 2 gene is a potential conserved master sex determinant in the Pangasiidae catfish family.</title>
        <authorList>
            <person name="Wen M."/>
            <person name="Pan Q."/>
            <person name="Jouanno E."/>
            <person name="Montfort J."/>
            <person name="Zahm M."/>
            <person name="Cabau C."/>
            <person name="Klopp C."/>
            <person name="Iampietro C."/>
            <person name="Roques C."/>
            <person name="Bouchez O."/>
            <person name="Castinel A."/>
            <person name="Donnadieu C."/>
            <person name="Parrinello H."/>
            <person name="Poncet C."/>
            <person name="Belmonte E."/>
            <person name="Gautier V."/>
            <person name="Avarre J.-C."/>
            <person name="Dugue R."/>
            <person name="Gustiano R."/>
            <person name="Ha T.T.T."/>
            <person name="Campet M."/>
            <person name="Sriphairoj K."/>
            <person name="Ribolli J."/>
            <person name="de Almeida F.L."/>
            <person name="Desvignes T."/>
            <person name="Postlethwait J.H."/>
            <person name="Bucao C.F."/>
            <person name="Robinson-Rechavi M."/>
            <person name="Bobe J."/>
            <person name="Herpin A."/>
            <person name="Guiguen Y."/>
        </authorList>
    </citation>
    <scope>NUCLEOTIDE SEQUENCE [LARGE SCALE GENOMIC DNA]</scope>
    <source>
        <strain evidence="1">YG-Dec2019</strain>
    </source>
</reference>
<evidence type="ECO:0000313" key="2">
    <source>
        <dbReference type="Proteomes" id="UP000829447"/>
    </source>
</evidence>
<comment type="caution">
    <text evidence="1">The sequence shown here is derived from an EMBL/GenBank/DDBJ whole genome shotgun (WGS) entry which is preliminary data.</text>
</comment>
<sequence length="57" mass="6223">MVNLLFVTLVVTLLVLGKRGQVSTSRDIHGAARRRSVCIRHTRLGASTTLCTFGLAR</sequence>
<accession>A0ACC5XVA6</accession>
<gene>
    <name evidence="1" type="ORF">PGIGA_G00177130</name>
</gene>
<proteinExistence type="predicted"/>
<dbReference type="EMBL" id="CM040482">
    <property type="protein sequence ID" value="MCI4395150.1"/>
    <property type="molecule type" value="Genomic_DNA"/>
</dbReference>
<organism evidence="1 2">
    <name type="scientific">Pangasianodon gigas</name>
    <name type="common">Mekong giant catfish</name>
    <name type="synonym">Pangasius gigas</name>
    <dbReference type="NCBI Taxonomy" id="30993"/>
    <lineage>
        <taxon>Eukaryota</taxon>
        <taxon>Metazoa</taxon>
        <taxon>Chordata</taxon>
        <taxon>Craniata</taxon>
        <taxon>Vertebrata</taxon>
        <taxon>Euteleostomi</taxon>
        <taxon>Actinopterygii</taxon>
        <taxon>Neopterygii</taxon>
        <taxon>Teleostei</taxon>
        <taxon>Ostariophysi</taxon>
        <taxon>Siluriformes</taxon>
        <taxon>Pangasiidae</taxon>
        <taxon>Pangasianodon</taxon>
    </lineage>
</organism>